<dbReference type="PROSITE" id="PS50122">
    <property type="entry name" value="CHEB"/>
    <property type="match status" value="1"/>
</dbReference>
<dbReference type="InterPro" id="IPR001789">
    <property type="entry name" value="Sig_transdc_resp-reg_receiver"/>
</dbReference>
<proteinExistence type="inferred from homology"/>
<sequence length="340" mass="37185">MLRVLIVDDSVFIRTVLSDLLNRDPEIEVIGTACNGVEALPMIEELKPDILTLDMQMPQMDGIETLKQISHQSYRPKILVLSTLTSRDADLTYTALRLGADDFMLKPRNISKVRGIENELTTKLKQIISISEPQKCTPKSDIPAENLIVIGSSAGGPSMLDQILSNLKGDQNAAFIITQHMPEGFTAALAERLNRICPMPVKETESGDILNNGNVYLSKGGYHTVISRHIDEYGHQGGQITLTKSAPVHAVRPAVDITFSSAAKVFGKNCLSVILSGMGNDAGEGALAIKKAGGSTFAVREEDCLVYGMVRSALKRDCIDKVIPLNRIHREIMQYIAKKE</sequence>
<comment type="PTM">
    <text evidence="5">Phosphorylated by CheA. Phosphorylation of the N-terminal regulatory domain activates the methylesterase activity.</text>
</comment>
<dbReference type="Gene3D" id="3.40.50.2300">
    <property type="match status" value="1"/>
</dbReference>
<feature type="domain" description="Response regulatory" evidence="8">
    <location>
        <begin position="3"/>
        <end position="121"/>
    </location>
</feature>
<feature type="modified residue" description="4-aspartylphosphate" evidence="5 7">
    <location>
        <position position="54"/>
    </location>
</feature>
<comment type="domain">
    <text evidence="5">Contains a C-terminal catalytic domain, and an N-terminal region which modulates catalytic activity.</text>
</comment>
<dbReference type="HAMAP" id="MF_00099">
    <property type="entry name" value="CheB_chemtxs"/>
    <property type="match status" value="1"/>
</dbReference>
<dbReference type="SUPFAM" id="SSF52738">
    <property type="entry name" value="Methylesterase CheB, C-terminal domain"/>
    <property type="match status" value="1"/>
</dbReference>
<dbReference type="GO" id="GO:0050568">
    <property type="term" value="F:protein-glutamine glutaminase activity"/>
    <property type="evidence" value="ECO:0007669"/>
    <property type="project" value="UniProtKB-UniRule"/>
</dbReference>
<keyword evidence="10" id="KW-0808">Transferase</keyword>
<evidence type="ECO:0000256" key="3">
    <source>
        <dbReference type="ARBA" id="ARBA00022801"/>
    </source>
</evidence>
<name>A0A9X9S3F0_METOG</name>
<evidence type="ECO:0000313" key="11">
    <source>
        <dbReference type="Proteomes" id="UP001163096"/>
    </source>
</evidence>
<dbReference type="GO" id="GO:0005737">
    <property type="term" value="C:cytoplasm"/>
    <property type="evidence" value="ECO:0007669"/>
    <property type="project" value="UniProtKB-SubCell"/>
</dbReference>
<dbReference type="InterPro" id="IPR000673">
    <property type="entry name" value="Sig_transdc_resp-reg_Me-estase"/>
</dbReference>
<dbReference type="PROSITE" id="PS50110">
    <property type="entry name" value="RESPONSE_REGULATORY"/>
    <property type="match status" value="1"/>
</dbReference>
<dbReference type="KEGG" id="mou:OU421_11540"/>
<dbReference type="GO" id="GO:0008168">
    <property type="term" value="F:methyltransferase activity"/>
    <property type="evidence" value="ECO:0007669"/>
    <property type="project" value="UniProtKB-KW"/>
</dbReference>
<dbReference type="GO" id="GO:0032259">
    <property type="term" value="P:methylation"/>
    <property type="evidence" value="ECO:0007669"/>
    <property type="project" value="UniProtKB-KW"/>
</dbReference>
<evidence type="ECO:0000256" key="2">
    <source>
        <dbReference type="ARBA" id="ARBA00022500"/>
    </source>
</evidence>
<gene>
    <name evidence="5 10" type="primary">cheB</name>
    <name evidence="10" type="ORF">OU421_11540</name>
</gene>
<dbReference type="CDD" id="cd16432">
    <property type="entry name" value="CheB_Rec"/>
    <property type="match status" value="1"/>
</dbReference>
<evidence type="ECO:0000259" key="9">
    <source>
        <dbReference type="PROSITE" id="PS50122"/>
    </source>
</evidence>
<dbReference type="EC" id="3.5.1.44" evidence="5"/>
<comment type="similarity">
    <text evidence="5">Belongs to the CheB family.</text>
</comment>
<keyword evidence="1 5" id="KW-0963">Cytoplasm</keyword>
<feature type="active site" evidence="5 6">
    <location>
        <position position="153"/>
    </location>
</feature>
<dbReference type="Pfam" id="PF00072">
    <property type="entry name" value="Response_reg"/>
    <property type="match status" value="1"/>
</dbReference>
<dbReference type="PANTHER" id="PTHR42872:SF6">
    <property type="entry name" value="PROTEIN-GLUTAMATE METHYLESTERASE_PROTEIN-GLUTAMINE GLUTAMINASE"/>
    <property type="match status" value="1"/>
</dbReference>
<keyword evidence="11" id="KW-1185">Reference proteome</keyword>
<dbReference type="PIRSF" id="PIRSF000876">
    <property type="entry name" value="RR_chemtxs_CheB"/>
    <property type="match status" value="1"/>
</dbReference>
<organism evidence="10 11">
    <name type="scientific">Methanogenium organophilum</name>
    <dbReference type="NCBI Taxonomy" id="2199"/>
    <lineage>
        <taxon>Archaea</taxon>
        <taxon>Methanobacteriati</taxon>
        <taxon>Methanobacteriota</taxon>
        <taxon>Stenosarchaea group</taxon>
        <taxon>Methanomicrobia</taxon>
        <taxon>Methanomicrobiales</taxon>
        <taxon>Methanomicrobiaceae</taxon>
        <taxon>Methanogenium</taxon>
    </lineage>
</organism>
<comment type="catalytic activity">
    <reaction evidence="5">
        <text>L-glutaminyl-[protein] + H2O = L-glutamyl-[protein] + NH4(+)</text>
        <dbReference type="Rhea" id="RHEA:16441"/>
        <dbReference type="Rhea" id="RHEA-COMP:10207"/>
        <dbReference type="Rhea" id="RHEA-COMP:10208"/>
        <dbReference type="ChEBI" id="CHEBI:15377"/>
        <dbReference type="ChEBI" id="CHEBI:28938"/>
        <dbReference type="ChEBI" id="CHEBI:29973"/>
        <dbReference type="ChEBI" id="CHEBI:30011"/>
        <dbReference type="EC" id="3.5.1.44"/>
    </reaction>
</comment>
<keyword evidence="5 7" id="KW-0597">Phosphoprotein</keyword>
<comment type="subcellular location">
    <subcellularLocation>
        <location evidence="5">Cytoplasm</location>
    </subcellularLocation>
</comment>
<evidence type="ECO:0000256" key="4">
    <source>
        <dbReference type="ARBA" id="ARBA00048267"/>
    </source>
</evidence>
<feature type="active site" evidence="5 6">
    <location>
        <position position="180"/>
    </location>
</feature>
<accession>A0A9X9S3F0</accession>
<keyword evidence="10" id="KW-0489">Methyltransferase</keyword>
<dbReference type="InterPro" id="IPR011006">
    <property type="entry name" value="CheY-like_superfamily"/>
</dbReference>
<dbReference type="EMBL" id="CP113361">
    <property type="protein sequence ID" value="WAI01037.1"/>
    <property type="molecule type" value="Genomic_DNA"/>
</dbReference>
<dbReference type="EC" id="3.1.1.61" evidence="5"/>
<comment type="catalytic activity">
    <reaction evidence="4 5">
        <text>[protein]-L-glutamate 5-O-methyl ester + H2O = L-glutamyl-[protein] + methanol + H(+)</text>
        <dbReference type="Rhea" id="RHEA:23236"/>
        <dbReference type="Rhea" id="RHEA-COMP:10208"/>
        <dbReference type="Rhea" id="RHEA-COMP:10311"/>
        <dbReference type="ChEBI" id="CHEBI:15377"/>
        <dbReference type="ChEBI" id="CHEBI:15378"/>
        <dbReference type="ChEBI" id="CHEBI:17790"/>
        <dbReference type="ChEBI" id="CHEBI:29973"/>
        <dbReference type="ChEBI" id="CHEBI:82795"/>
        <dbReference type="EC" id="3.1.1.61"/>
    </reaction>
</comment>
<reference evidence="10" key="1">
    <citation type="submission" date="2022-11" db="EMBL/GenBank/DDBJ databases">
        <title>Complete genome sequence of Methanogenium organophilum DSM 3596.</title>
        <authorList>
            <person name="Chen S.-C."/>
            <person name="Lai S.-J."/>
            <person name="You Y.-T."/>
        </authorList>
    </citation>
    <scope>NUCLEOTIDE SEQUENCE</scope>
    <source>
        <strain evidence="10">DSM 3596</strain>
    </source>
</reference>
<dbReference type="NCBIfam" id="NF001965">
    <property type="entry name" value="PRK00742.1"/>
    <property type="match status" value="1"/>
</dbReference>
<feature type="domain" description="CheB-type methylesterase" evidence="9">
    <location>
        <begin position="141"/>
        <end position="339"/>
    </location>
</feature>
<dbReference type="RefSeq" id="WP_268186248.1">
    <property type="nucleotide sequence ID" value="NZ_CP113361.1"/>
</dbReference>
<dbReference type="GeneID" id="76835744"/>
<comment type="function">
    <text evidence="5">Involved in chemotaxis. Part of a chemotaxis signal transduction system that modulates chemotaxis in response to various stimuli. Catalyzes the demethylation of specific methylglutamate residues introduced into the chemoreceptors (methyl-accepting chemotaxis proteins or MCP) by CheR. Also mediates the irreversible deamidation of specific glutamine residues to glutamic acid.</text>
</comment>
<dbReference type="GO" id="GO:0008984">
    <property type="term" value="F:protein-glutamate methylesterase activity"/>
    <property type="evidence" value="ECO:0007669"/>
    <property type="project" value="UniProtKB-UniRule"/>
</dbReference>
<keyword evidence="2 5" id="KW-0145">Chemotaxis</keyword>
<evidence type="ECO:0000256" key="5">
    <source>
        <dbReference type="HAMAP-Rule" id="MF_00099"/>
    </source>
</evidence>
<protein>
    <recommendedName>
        <fullName evidence="5">Protein-glutamate methylesterase/protein-glutamine glutaminase</fullName>
        <ecNumber evidence="5">3.1.1.61</ecNumber>
        <ecNumber evidence="5">3.5.1.44</ecNumber>
    </recommendedName>
</protein>
<evidence type="ECO:0000256" key="6">
    <source>
        <dbReference type="PROSITE-ProRule" id="PRU00050"/>
    </source>
</evidence>
<dbReference type="SUPFAM" id="SSF52172">
    <property type="entry name" value="CheY-like"/>
    <property type="match status" value="1"/>
</dbReference>
<dbReference type="Proteomes" id="UP001163096">
    <property type="component" value="Chromosome"/>
</dbReference>
<dbReference type="GO" id="GO:0006935">
    <property type="term" value="P:chemotaxis"/>
    <property type="evidence" value="ECO:0007669"/>
    <property type="project" value="UniProtKB-UniRule"/>
</dbReference>
<dbReference type="InterPro" id="IPR008248">
    <property type="entry name" value="CheB-like"/>
</dbReference>
<dbReference type="Pfam" id="PF01339">
    <property type="entry name" value="CheB_methylest"/>
    <property type="match status" value="1"/>
</dbReference>
<dbReference type="AlphaFoldDB" id="A0A9X9S3F0"/>
<keyword evidence="3 5" id="KW-0378">Hydrolase</keyword>
<dbReference type="PANTHER" id="PTHR42872">
    <property type="entry name" value="PROTEIN-GLUTAMATE METHYLESTERASE/PROTEIN-GLUTAMINE GLUTAMINASE"/>
    <property type="match status" value="1"/>
</dbReference>
<evidence type="ECO:0000313" key="10">
    <source>
        <dbReference type="EMBL" id="WAI01037.1"/>
    </source>
</evidence>
<evidence type="ECO:0000256" key="7">
    <source>
        <dbReference type="PROSITE-ProRule" id="PRU00169"/>
    </source>
</evidence>
<evidence type="ECO:0000256" key="1">
    <source>
        <dbReference type="ARBA" id="ARBA00022490"/>
    </source>
</evidence>
<dbReference type="GO" id="GO:0000156">
    <property type="term" value="F:phosphorelay response regulator activity"/>
    <property type="evidence" value="ECO:0007669"/>
    <property type="project" value="InterPro"/>
</dbReference>
<dbReference type="CDD" id="cd17541">
    <property type="entry name" value="REC_CheB-like"/>
    <property type="match status" value="1"/>
</dbReference>
<dbReference type="Gene3D" id="3.40.50.180">
    <property type="entry name" value="Methylesterase CheB, C-terminal domain"/>
    <property type="match status" value="1"/>
</dbReference>
<dbReference type="InterPro" id="IPR035909">
    <property type="entry name" value="CheB_C"/>
</dbReference>
<feature type="active site" evidence="5 6">
    <location>
        <position position="281"/>
    </location>
</feature>
<evidence type="ECO:0000259" key="8">
    <source>
        <dbReference type="PROSITE" id="PS50110"/>
    </source>
</evidence>
<dbReference type="SMART" id="SM00448">
    <property type="entry name" value="REC"/>
    <property type="match status" value="1"/>
</dbReference>